<sequence>MWVCIDCGERNSGTPDECAVCHRPRPPRAAIWEPPEPAPLWIPEPADPGPPAPPARSRLLPALPIVVLIAALVTAAVVGGPRLLGTDHQPSAPGRPVASAAPVPVLENDRAGLVTVAAAVTDPRAGDVADMLDTYFTGINERDYRAVAGVLDPAGEIDPADARQMAAFAEGTSTTRDSDVVLVRLAEAASGRLRAEVTFRSEQKDGHGPPERLDETCTRWRAVYVLSTTGNTYRLLRGDATSEPC</sequence>
<evidence type="ECO:0000313" key="7">
    <source>
        <dbReference type="Proteomes" id="UP000679690"/>
    </source>
</evidence>
<dbReference type="PROSITE" id="PS50199">
    <property type="entry name" value="ZF_RANBP2_2"/>
    <property type="match status" value="1"/>
</dbReference>
<keyword evidence="4" id="KW-1133">Transmembrane helix</keyword>
<evidence type="ECO:0000313" key="6">
    <source>
        <dbReference type="EMBL" id="MBO3738440.1"/>
    </source>
</evidence>
<name>A0ABS3UI40_9ACTN</name>
<keyword evidence="3" id="KW-0862">Zinc</keyword>
<protein>
    <recommendedName>
        <fullName evidence="5">RanBP2-type domain-containing protein</fullName>
    </recommendedName>
</protein>
<gene>
    <name evidence="6" type="ORF">J5X75_13010</name>
</gene>
<keyword evidence="7" id="KW-1185">Reference proteome</keyword>
<dbReference type="EMBL" id="JAGFNS010000007">
    <property type="protein sequence ID" value="MBO3738440.1"/>
    <property type="molecule type" value="Genomic_DNA"/>
</dbReference>
<dbReference type="Proteomes" id="UP000679690">
    <property type="component" value="Unassembled WGS sequence"/>
</dbReference>
<dbReference type="PROSITE" id="PS01358">
    <property type="entry name" value="ZF_RANBP2_1"/>
    <property type="match status" value="1"/>
</dbReference>
<keyword evidence="2" id="KW-0863">Zinc-finger</keyword>
<organism evidence="6 7">
    <name type="scientific">Actinoplanes flavus</name>
    <dbReference type="NCBI Taxonomy" id="2820290"/>
    <lineage>
        <taxon>Bacteria</taxon>
        <taxon>Bacillati</taxon>
        <taxon>Actinomycetota</taxon>
        <taxon>Actinomycetes</taxon>
        <taxon>Micromonosporales</taxon>
        <taxon>Micromonosporaceae</taxon>
        <taxon>Actinoplanes</taxon>
    </lineage>
</organism>
<feature type="domain" description="RanBP2-type" evidence="5">
    <location>
        <begin position="1"/>
        <end position="27"/>
    </location>
</feature>
<dbReference type="InterPro" id="IPR001876">
    <property type="entry name" value="Znf_RanBP2"/>
</dbReference>
<dbReference type="RefSeq" id="WP_208467601.1">
    <property type="nucleotide sequence ID" value="NZ_JAGFNS010000007.1"/>
</dbReference>
<keyword evidence="4" id="KW-0472">Membrane</keyword>
<evidence type="ECO:0000256" key="4">
    <source>
        <dbReference type="SAM" id="Phobius"/>
    </source>
</evidence>
<evidence type="ECO:0000256" key="1">
    <source>
        <dbReference type="ARBA" id="ARBA00022723"/>
    </source>
</evidence>
<comment type="caution">
    <text evidence="6">The sequence shown here is derived from an EMBL/GenBank/DDBJ whole genome shotgun (WGS) entry which is preliminary data.</text>
</comment>
<proteinExistence type="predicted"/>
<keyword evidence="4" id="KW-0812">Transmembrane</keyword>
<evidence type="ECO:0000256" key="2">
    <source>
        <dbReference type="ARBA" id="ARBA00022771"/>
    </source>
</evidence>
<accession>A0ABS3UI40</accession>
<feature type="transmembrane region" description="Helical" evidence="4">
    <location>
        <begin position="59"/>
        <end position="79"/>
    </location>
</feature>
<keyword evidence="1" id="KW-0479">Metal-binding</keyword>
<reference evidence="6 7" key="1">
    <citation type="submission" date="2021-03" db="EMBL/GenBank/DDBJ databases">
        <title>Actinoplanes flavus sp. nov., a novel actinomycete isolated from Coconut Palm rhizosphere soil.</title>
        <authorList>
            <person name="Luo X."/>
        </authorList>
    </citation>
    <scope>NUCLEOTIDE SEQUENCE [LARGE SCALE GENOMIC DNA]</scope>
    <source>
        <strain evidence="6 7">NEAU-H7</strain>
    </source>
</reference>
<evidence type="ECO:0000259" key="5">
    <source>
        <dbReference type="PROSITE" id="PS50199"/>
    </source>
</evidence>
<evidence type="ECO:0000256" key="3">
    <source>
        <dbReference type="ARBA" id="ARBA00022833"/>
    </source>
</evidence>